<organism evidence="4">
    <name type="scientific">Schistocephalus solidus</name>
    <name type="common">Tapeworm</name>
    <dbReference type="NCBI Taxonomy" id="70667"/>
    <lineage>
        <taxon>Eukaryota</taxon>
        <taxon>Metazoa</taxon>
        <taxon>Spiralia</taxon>
        <taxon>Lophotrochozoa</taxon>
        <taxon>Platyhelminthes</taxon>
        <taxon>Cestoda</taxon>
        <taxon>Eucestoda</taxon>
        <taxon>Diphyllobothriidea</taxon>
        <taxon>Diphyllobothriidae</taxon>
        <taxon>Schistocephalus</taxon>
    </lineage>
</organism>
<reference evidence="4" key="1">
    <citation type="submission" date="2016-06" db="UniProtKB">
        <authorList>
            <consortium name="WormBaseParasite"/>
        </authorList>
    </citation>
    <scope>IDENTIFICATION</scope>
</reference>
<reference evidence="2 3" key="2">
    <citation type="submission" date="2018-11" db="EMBL/GenBank/DDBJ databases">
        <authorList>
            <consortium name="Pathogen Informatics"/>
        </authorList>
    </citation>
    <scope>NUCLEOTIDE SEQUENCE [LARGE SCALE GENOMIC DNA]</scope>
    <source>
        <strain evidence="2 3">NST_G2</strain>
    </source>
</reference>
<evidence type="ECO:0000313" key="3">
    <source>
        <dbReference type="Proteomes" id="UP000275846"/>
    </source>
</evidence>
<sequence>MKTFRIQRGTRNEVVSANLLKAAVSDTPPDKPCGPPPPPPSIHPSRIRPLTLSPHPSTATSFSSDTPFKLYEPCLQRRYTPPSV</sequence>
<name>A0A183T259_SCHSO</name>
<dbReference type="EMBL" id="UYSU01035953">
    <property type="protein sequence ID" value="VDL96942.1"/>
    <property type="molecule type" value="Genomic_DNA"/>
</dbReference>
<dbReference type="Proteomes" id="UP000275846">
    <property type="component" value="Unassembled WGS sequence"/>
</dbReference>
<gene>
    <name evidence="2" type="ORF">SSLN_LOCUS10557</name>
</gene>
<evidence type="ECO:0000313" key="4">
    <source>
        <dbReference type="WBParaSite" id="SSLN_0001096801-mRNA-1"/>
    </source>
</evidence>
<evidence type="ECO:0000256" key="1">
    <source>
        <dbReference type="SAM" id="MobiDB-lite"/>
    </source>
</evidence>
<protein>
    <submittedName>
        <fullName evidence="2 4">Uncharacterized protein</fullName>
    </submittedName>
</protein>
<proteinExistence type="predicted"/>
<dbReference type="WBParaSite" id="SSLN_0001096801-mRNA-1">
    <property type="protein sequence ID" value="SSLN_0001096801-mRNA-1"/>
    <property type="gene ID" value="SSLN_0001096801"/>
</dbReference>
<keyword evidence="3" id="KW-1185">Reference proteome</keyword>
<accession>A0A183T259</accession>
<evidence type="ECO:0000313" key="2">
    <source>
        <dbReference type="EMBL" id="VDL96942.1"/>
    </source>
</evidence>
<feature type="region of interest" description="Disordered" evidence="1">
    <location>
        <begin position="24"/>
        <end position="66"/>
    </location>
</feature>
<feature type="compositionally biased region" description="Polar residues" evidence="1">
    <location>
        <begin position="54"/>
        <end position="66"/>
    </location>
</feature>
<feature type="compositionally biased region" description="Pro residues" evidence="1">
    <location>
        <begin position="30"/>
        <end position="42"/>
    </location>
</feature>
<dbReference type="AlphaFoldDB" id="A0A183T259"/>